<feature type="compositionally biased region" description="Low complexity" evidence="1">
    <location>
        <begin position="209"/>
        <end position="218"/>
    </location>
</feature>
<comment type="caution">
    <text evidence="2">The sequence shown here is derived from an EMBL/GenBank/DDBJ whole genome shotgun (WGS) entry which is preliminary data.</text>
</comment>
<name>A0ABQ9U9S2_SAGOE</name>
<feature type="compositionally biased region" description="Basic and acidic residues" evidence="1">
    <location>
        <begin position="22"/>
        <end position="32"/>
    </location>
</feature>
<feature type="region of interest" description="Disordered" evidence="1">
    <location>
        <begin position="101"/>
        <end position="125"/>
    </location>
</feature>
<evidence type="ECO:0000256" key="1">
    <source>
        <dbReference type="SAM" id="MobiDB-lite"/>
    </source>
</evidence>
<dbReference type="Proteomes" id="UP001266305">
    <property type="component" value="Unassembled WGS sequence"/>
</dbReference>
<feature type="region of interest" description="Disordered" evidence="1">
    <location>
        <begin position="1"/>
        <end position="39"/>
    </location>
</feature>
<evidence type="ECO:0000313" key="3">
    <source>
        <dbReference type="Proteomes" id="UP001266305"/>
    </source>
</evidence>
<accession>A0ABQ9U9S2</accession>
<organism evidence="2 3">
    <name type="scientific">Saguinus oedipus</name>
    <name type="common">Cotton-top tamarin</name>
    <name type="synonym">Oedipomidas oedipus</name>
    <dbReference type="NCBI Taxonomy" id="9490"/>
    <lineage>
        <taxon>Eukaryota</taxon>
        <taxon>Metazoa</taxon>
        <taxon>Chordata</taxon>
        <taxon>Craniata</taxon>
        <taxon>Vertebrata</taxon>
        <taxon>Euteleostomi</taxon>
        <taxon>Mammalia</taxon>
        <taxon>Eutheria</taxon>
        <taxon>Euarchontoglires</taxon>
        <taxon>Primates</taxon>
        <taxon>Haplorrhini</taxon>
        <taxon>Platyrrhini</taxon>
        <taxon>Cebidae</taxon>
        <taxon>Callitrichinae</taxon>
        <taxon>Saguinus</taxon>
    </lineage>
</organism>
<feature type="region of interest" description="Disordered" evidence="1">
    <location>
        <begin position="209"/>
        <end position="322"/>
    </location>
</feature>
<feature type="compositionally biased region" description="Pro residues" evidence="1">
    <location>
        <begin position="271"/>
        <end position="283"/>
    </location>
</feature>
<dbReference type="EMBL" id="JASSZA010000014">
    <property type="protein sequence ID" value="KAK2093806.1"/>
    <property type="molecule type" value="Genomic_DNA"/>
</dbReference>
<reference evidence="2 3" key="1">
    <citation type="submission" date="2023-05" db="EMBL/GenBank/DDBJ databases">
        <title>B98-5 Cell Line De Novo Hybrid Assembly: An Optical Mapping Approach.</title>
        <authorList>
            <person name="Kananen K."/>
            <person name="Auerbach J.A."/>
            <person name="Kautto E."/>
            <person name="Blachly J.S."/>
        </authorList>
    </citation>
    <scope>NUCLEOTIDE SEQUENCE [LARGE SCALE GENOMIC DNA]</scope>
    <source>
        <strain evidence="2">B95-8</strain>
        <tissue evidence="2">Cell line</tissue>
    </source>
</reference>
<feature type="region of interest" description="Disordered" evidence="1">
    <location>
        <begin position="341"/>
        <end position="385"/>
    </location>
</feature>
<feature type="compositionally biased region" description="Polar residues" evidence="1">
    <location>
        <begin position="11"/>
        <end position="20"/>
    </location>
</feature>
<gene>
    <name evidence="2" type="ORF">P7K49_027544</name>
</gene>
<feature type="compositionally biased region" description="Low complexity" evidence="1">
    <location>
        <begin position="294"/>
        <end position="322"/>
    </location>
</feature>
<evidence type="ECO:0000313" key="2">
    <source>
        <dbReference type="EMBL" id="KAK2093806.1"/>
    </source>
</evidence>
<protein>
    <submittedName>
        <fullName evidence="2">Uncharacterized protein</fullName>
    </submittedName>
</protein>
<keyword evidence="3" id="KW-1185">Reference proteome</keyword>
<proteinExistence type="predicted"/>
<sequence>MQTRAAAPSSAPENTATSQPEAKWRHDERQLRGPEVLGEGFASQGVLSISRNPSEPHFAGIPGRKVLCCREAGVPEGSWGEEGGLGLGFVGVKAASAPASQPGVGGGARQTADAPSQPTLPETWGCGARERGCPLGRLQSGARGRRWTCSSLLRAVGVVRALRGGCGRHREDGRSLEGALGTARPILATGSGQVAAPGLAARRRRLPWPGAAAGAAPGSHGRRQVPESRAGSPQSRADGSRSDVASSLSLRPRPGRPGRQVSGSQVSAPTCAPPRGPPFPAPGRSPRHFRRGTLASSAAPLPAASPRLGRPGGLRSPRPARSFSSLRPARYFALGAEEAPELGEPGHRAGHLPAAPAAQSPLTDSKVWESQGCREPPAPASGTGVGAVLETEARPGPKGKPAGDGEDRLLVLLIESRSTCVPRAASGWVLGRVVPSLAPRLPARVGSWLQS</sequence>